<evidence type="ECO:0000313" key="2">
    <source>
        <dbReference type="Proteomes" id="UP000828390"/>
    </source>
</evidence>
<keyword evidence="2" id="KW-1185">Reference proteome</keyword>
<sequence length="92" mass="10091">MSGHCYVADAPYDVCQITSSEVAVTLGNTGVQFIYVSHGQLVNGRKLQLPHAAVCIARHQGELYITYGVAHYHYTVTGALVKMLYDDKSDET</sequence>
<dbReference type="AlphaFoldDB" id="A0A9D4DH21"/>
<dbReference type="EMBL" id="JAIWYP010000010">
    <property type="protein sequence ID" value="KAH3749507.1"/>
    <property type="molecule type" value="Genomic_DNA"/>
</dbReference>
<name>A0A9D4DH21_DREPO</name>
<organism evidence="1 2">
    <name type="scientific">Dreissena polymorpha</name>
    <name type="common">Zebra mussel</name>
    <name type="synonym">Mytilus polymorpha</name>
    <dbReference type="NCBI Taxonomy" id="45954"/>
    <lineage>
        <taxon>Eukaryota</taxon>
        <taxon>Metazoa</taxon>
        <taxon>Spiralia</taxon>
        <taxon>Lophotrochozoa</taxon>
        <taxon>Mollusca</taxon>
        <taxon>Bivalvia</taxon>
        <taxon>Autobranchia</taxon>
        <taxon>Heteroconchia</taxon>
        <taxon>Euheterodonta</taxon>
        <taxon>Imparidentia</taxon>
        <taxon>Neoheterodontei</taxon>
        <taxon>Myida</taxon>
        <taxon>Dreissenoidea</taxon>
        <taxon>Dreissenidae</taxon>
        <taxon>Dreissena</taxon>
    </lineage>
</organism>
<accession>A0A9D4DH21</accession>
<reference evidence="1" key="1">
    <citation type="journal article" date="2019" name="bioRxiv">
        <title>The Genome of the Zebra Mussel, Dreissena polymorpha: A Resource for Invasive Species Research.</title>
        <authorList>
            <person name="McCartney M.A."/>
            <person name="Auch B."/>
            <person name="Kono T."/>
            <person name="Mallez S."/>
            <person name="Zhang Y."/>
            <person name="Obille A."/>
            <person name="Becker A."/>
            <person name="Abrahante J.E."/>
            <person name="Garbe J."/>
            <person name="Badalamenti J.P."/>
            <person name="Herman A."/>
            <person name="Mangelson H."/>
            <person name="Liachko I."/>
            <person name="Sullivan S."/>
            <person name="Sone E.D."/>
            <person name="Koren S."/>
            <person name="Silverstein K.A.T."/>
            <person name="Beckman K.B."/>
            <person name="Gohl D.M."/>
        </authorList>
    </citation>
    <scope>NUCLEOTIDE SEQUENCE</scope>
    <source>
        <strain evidence="1">Duluth1</strain>
        <tissue evidence="1">Whole animal</tissue>
    </source>
</reference>
<protein>
    <submittedName>
        <fullName evidence="1">Uncharacterized protein</fullName>
    </submittedName>
</protein>
<proteinExistence type="predicted"/>
<reference evidence="1" key="2">
    <citation type="submission" date="2020-11" db="EMBL/GenBank/DDBJ databases">
        <authorList>
            <person name="McCartney M.A."/>
            <person name="Auch B."/>
            <person name="Kono T."/>
            <person name="Mallez S."/>
            <person name="Becker A."/>
            <person name="Gohl D.M."/>
            <person name="Silverstein K.A.T."/>
            <person name="Koren S."/>
            <person name="Bechman K.B."/>
            <person name="Herman A."/>
            <person name="Abrahante J.E."/>
            <person name="Garbe J."/>
        </authorList>
    </citation>
    <scope>NUCLEOTIDE SEQUENCE</scope>
    <source>
        <strain evidence="1">Duluth1</strain>
        <tissue evidence="1">Whole animal</tissue>
    </source>
</reference>
<comment type="caution">
    <text evidence="1">The sequence shown here is derived from an EMBL/GenBank/DDBJ whole genome shotgun (WGS) entry which is preliminary data.</text>
</comment>
<gene>
    <name evidence="1" type="ORF">DPMN_184005</name>
</gene>
<evidence type="ECO:0000313" key="1">
    <source>
        <dbReference type="EMBL" id="KAH3749507.1"/>
    </source>
</evidence>
<dbReference type="Proteomes" id="UP000828390">
    <property type="component" value="Unassembled WGS sequence"/>
</dbReference>